<feature type="non-terminal residue" evidence="2">
    <location>
        <position position="1"/>
    </location>
</feature>
<organism evidence="2">
    <name type="scientific">Arion vulgaris</name>
    <dbReference type="NCBI Taxonomy" id="1028688"/>
    <lineage>
        <taxon>Eukaryota</taxon>
        <taxon>Metazoa</taxon>
        <taxon>Spiralia</taxon>
        <taxon>Lophotrochozoa</taxon>
        <taxon>Mollusca</taxon>
        <taxon>Gastropoda</taxon>
        <taxon>Heterobranchia</taxon>
        <taxon>Euthyneura</taxon>
        <taxon>Panpulmonata</taxon>
        <taxon>Eupulmonata</taxon>
        <taxon>Stylommatophora</taxon>
        <taxon>Helicina</taxon>
        <taxon>Arionoidea</taxon>
        <taxon>Arionidae</taxon>
        <taxon>Arion</taxon>
    </lineage>
</organism>
<feature type="compositionally biased region" description="Acidic residues" evidence="1">
    <location>
        <begin position="1"/>
        <end position="16"/>
    </location>
</feature>
<dbReference type="EMBL" id="HACG01047894">
    <property type="protein sequence ID" value="CEK94759.1"/>
    <property type="molecule type" value="Transcribed_RNA"/>
</dbReference>
<sequence>VDMEHSEEENTEDDMSQDYNRIQQKINKRKQTDHSIKRSLILVSIKDNQLKRYHNI</sequence>
<gene>
    <name evidence="2" type="primary">ORF203708</name>
</gene>
<dbReference type="AlphaFoldDB" id="A0A0B7BN87"/>
<accession>A0A0B7BN87</accession>
<protein>
    <submittedName>
        <fullName evidence="2">Uncharacterized protein</fullName>
    </submittedName>
</protein>
<evidence type="ECO:0000256" key="1">
    <source>
        <dbReference type="SAM" id="MobiDB-lite"/>
    </source>
</evidence>
<proteinExistence type="predicted"/>
<evidence type="ECO:0000313" key="2">
    <source>
        <dbReference type="EMBL" id="CEK94759.1"/>
    </source>
</evidence>
<feature type="region of interest" description="Disordered" evidence="1">
    <location>
        <begin position="1"/>
        <end position="34"/>
    </location>
</feature>
<name>A0A0B7BN87_9EUPU</name>
<reference evidence="2" key="1">
    <citation type="submission" date="2014-12" db="EMBL/GenBank/DDBJ databases">
        <title>Insight into the proteome of Arion vulgaris.</title>
        <authorList>
            <person name="Aradska J."/>
            <person name="Bulat T."/>
            <person name="Smidak R."/>
            <person name="Sarate P."/>
            <person name="Gangsoo J."/>
            <person name="Sialana F."/>
            <person name="Bilban M."/>
            <person name="Lubec G."/>
        </authorList>
    </citation>
    <scope>NUCLEOTIDE SEQUENCE</scope>
    <source>
        <tissue evidence="2">Skin</tissue>
    </source>
</reference>